<sequence>MGACFSQPSSSSSKSSSDEKEEDKDEKKRKSRKKKTKKTNKNRGKNEEQEQEKDDDAFERAMMSSEYSRLQTIKRERARQRTLSECEKLDVIADALANIEREKKELANARRHLRDMNRAAKAAAQKVESDGLGGGTVGIVGSSASSRRGDEGGAGIAMSGSAEAPPPREKKSTLSKSETTSS</sequence>
<feature type="region of interest" description="Disordered" evidence="1">
    <location>
        <begin position="120"/>
        <end position="182"/>
    </location>
</feature>
<feature type="compositionally biased region" description="Basic residues" evidence="1">
    <location>
        <begin position="27"/>
        <end position="43"/>
    </location>
</feature>
<dbReference type="GeneID" id="19017166"/>
<proteinExistence type="predicted"/>
<dbReference type="AlphaFoldDB" id="K8EBL7"/>
<accession>K8EBL7</accession>
<keyword evidence="3" id="KW-1185">Reference proteome</keyword>
<name>K8EBL7_9CHLO</name>
<dbReference type="EMBL" id="FO082277">
    <property type="protein sequence ID" value="CCO15327.1"/>
    <property type="molecule type" value="Genomic_DNA"/>
</dbReference>
<organism evidence="2 3">
    <name type="scientific">Bathycoccus prasinos</name>
    <dbReference type="NCBI Taxonomy" id="41875"/>
    <lineage>
        <taxon>Eukaryota</taxon>
        <taxon>Viridiplantae</taxon>
        <taxon>Chlorophyta</taxon>
        <taxon>Mamiellophyceae</taxon>
        <taxon>Mamiellales</taxon>
        <taxon>Bathycoccaceae</taxon>
        <taxon>Bathycoccus</taxon>
    </lineage>
</organism>
<gene>
    <name evidence="2" type="ORF">Bathy02g00520</name>
</gene>
<dbReference type="Proteomes" id="UP000198341">
    <property type="component" value="Chromosome 2"/>
</dbReference>
<dbReference type="RefSeq" id="XP_007515087.1">
    <property type="nucleotide sequence ID" value="XM_007515025.1"/>
</dbReference>
<reference evidence="2 3" key="1">
    <citation type="submission" date="2011-10" db="EMBL/GenBank/DDBJ databases">
        <authorList>
            <person name="Genoscope - CEA"/>
        </authorList>
    </citation>
    <scope>NUCLEOTIDE SEQUENCE [LARGE SCALE GENOMIC DNA]</scope>
    <source>
        <strain evidence="2 3">RCC 1105</strain>
    </source>
</reference>
<dbReference type="KEGG" id="bpg:Bathy02g00520"/>
<feature type="region of interest" description="Disordered" evidence="1">
    <location>
        <begin position="1"/>
        <end position="81"/>
    </location>
</feature>
<protein>
    <submittedName>
        <fullName evidence="2">Uncharacterized protein</fullName>
    </submittedName>
</protein>
<evidence type="ECO:0000256" key="1">
    <source>
        <dbReference type="SAM" id="MobiDB-lite"/>
    </source>
</evidence>
<evidence type="ECO:0000313" key="3">
    <source>
        <dbReference type="Proteomes" id="UP000198341"/>
    </source>
</evidence>
<evidence type="ECO:0000313" key="2">
    <source>
        <dbReference type="EMBL" id="CCO15327.1"/>
    </source>
</evidence>